<sequence length="150" mass="16679">MRTNRGCSSPDRAGSSLRSRVTPSYSAPNTSHLSTPDQLLGSAPELMQGRGLRTIQYRTHLLACSLRRILTIDLDFFQLDCSRSKLWLLTSTSTAALMTVFKDFFSLPPPAASQETKTADQYTKTPCYCRNLLTCDFVNALIALGVRYGY</sequence>
<evidence type="ECO:0000313" key="2">
    <source>
        <dbReference type="EMBL" id="RDB17128.1"/>
    </source>
</evidence>
<protein>
    <submittedName>
        <fullName evidence="2">Uncharacterized protein</fullName>
    </submittedName>
</protein>
<dbReference type="AlphaFoldDB" id="A0A369J592"/>
<proteinExistence type="predicted"/>
<comment type="caution">
    <text evidence="2">The sequence shown here is derived from an EMBL/GenBank/DDBJ whole genome shotgun (WGS) entry which is preliminary data.</text>
</comment>
<evidence type="ECO:0000313" key="3">
    <source>
        <dbReference type="Proteomes" id="UP000076154"/>
    </source>
</evidence>
<name>A0A369J592_HYPMA</name>
<accession>A0A369J592</accession>
<feature type="non-terminal residue" evidence="2">
    <location>
        <position position="150"/>
    </location>
</feature>
<dbReference type="Proteomes" id="UP000076154">
    <property type="component" value="Unassembled WGS sequence"/>
</dbReference>
<feature type="region of interest" description="Disordered" evidence="1">
    <location>
        <begin position="1"/>
        <end position="39"/>
    </location>
</feature>
<reference evidence="2" key="1">
    <citation type="submission" date="2018-04" db="EMBL/GenBank/DDBJ databases">
        <title>Whole genome sequencing of Hypsizygus marmoreus.</title>
        <authorList>
            <person name="Choi I.-G."/>
            <person name="Min B."/>
            <person name="Kim J.-G."/>
            <person name="Kim S."/>
            <person name="Oh Y.-L."/>
            <person name="Kong W.-S."/>
            <person name="Park H."/>
            <person name="Jeong J."/>
            <person name="Song E.-S."/>
        </authorList>
    </citation>
    <scope>NUCLEOTIDE SEQUENCE [LARGE SCALE GENOMIC DNA]</scope>
    <source>
        <strain evidence="2">51987-8</strain>
    </source>
</reference>
<feature type="compositionally biased region" description="Polar residues" evidence="1">
    <location>
        <begin position="16"/>
        <end position="37"/>
    </location>
</feature>
<organism evidence="2 3">
    <name type="scientific">Hypsizygus marmoreus</name>
    <name type="common">White beech mushroom</name>
    <name type="synonym">Agaricus marmoreus</name>
    <dbReference type="NCBI Taxonomy" id="39966"/>
    <lineage>
        <taxon>Eukaryota</taxon>
        <taxon>Fungi</taxon>
        <taxon>Dikarya</taxon>
        <taxon>Basidiomycota</taxon>
        <taxon>Agaricomycotina</taxon>
        <taxon>Agaricomycetes</taxon>
        <taxon>Agaricomycetidae</taxon>
        <taxon>Agaricales</taxon>
        <taxon>Tricholomatineae</taxon>
        <taxon>Lyophyllaceae</taxon>
        <taxon>Hypsizygus</taxon>
    </lineage>
</organism>
<dbReference type="EMBL" id="LUEZ02000113">
    <property type="protein sequence ID" value="RDB17128.1"/>
    <property type="molecule type" value="Genomic_DNA"/>
</dbReference>
<gene>
    <name evidence="2" type="ORF">Hypma_001650</name>
</gene>
<dbReference type="InParanoid" id="A0A369J592"/>
<evidence type="ECO:0000256" key="1">
    <source>
        <dbReference type="SAM" id="MobiDB-lite"/>
    </source>
</evidence>
<keyword evidence="3" id="KW-1185">Reference proteome</keyword>